<keyword evidence="3" id="KW-1185">Reference proteome</keyword>
<evidence type="ECO:0000256" key="1">
    <source>
        <dbReference type="SAM" id="MobiDB-lite"/>
    </source>
</evidence>
<dbReference type="AlphaFoldDB" id="A0A6G1C8D1"/>
<gene>
    <name evidence="2" type="ORF">E2562_021446</name>
</gene>
<name>A0A6G1C8D1_9ORYZ</name>
<evidence type="ECO:0000313" key="3">
    <source>
        <dbReference type="Proteomes" id="UP000479710"/>
    </source>
</evidence>
<dbReference type="EMBL" id="SPHZ02000010">
    <property type="protein sequence ID" value="KAF0896291.1"/>
    <property type="molecule type" value="Genomic_DNA"/>
</dbReference>
<feature type="region of interest" description="Disordered" evidence="1">
    <location>
        <begin position="68"/>
        <end position="87"/>
    </location>
</feature>
<evidence type="ECO:0000313" key="2">
    <source>
        <dbReference type="EMBL" id="KAF0896291.1"/>
    </source>
</evidence>
<sequence>MEAGTALYGGDAVRSPRRAEAGPPPLAMKVSKLYGGNAVRSLGRVEVGGWSTPFGDEGFGALRGQRCPEPARDTAGHTPSASRHPTKATALYGANAVRSLQRTWWRTTPSGVQDRSARLGGVLSWLVATITRRRVWRT</sequence>
<organism evidence="2 3">
    <name type="scientific">Oryza meyeriana var. granulata</name>
    <dbReference type="NCBI Taxonomy" id="110450"/>
    <lineage>
        <taxon>Eukaryota</taxon>
        <taxon>Viridiplantae</taxon>
        <taxon>Streptophyta</taxon>
        <taxon>Embryophyta</taxon>
        <taxon>Tracheophyta</taxon>
        <taxon>Spermatophyta</taxon>
        <taxon>Magnoliopsida</taxon>
        <taxon>Liliopsida</taxon>
        <taxon>Poales</taxon>
        <taxon>Poaceae</taxon>
        <taxon>BOP clade</taxon>
        <taxon>Oryzoideae</taxon>
        <taxon>Oryzeae</taxon>
        <taxon>Oryzinae</taxon>
        <taxon>Oryza</taxon>
        <taxon>Oryza meyeriana</taxon>
    </lineage>
</organism>
<protein>
    <submittedName>
        <fullName evidence="2">Uncharacterized protein</fullName>
    </submittedName>
</protein>
<accession>A0A6G1C8D1</accession>
<dbReference type="Proteomes" id="UP000479710">
    <property type="component" value="Unassembled WGS sequence"/>
</dbReference>
<proteinExistence type="predicted"/>
<reference evidence="2 3" key="1">
    <citation type="submission" date="2019-11" db="EMBL/GenBank/DDBJ databases">
        <title>Whole genome sequence of Oryza granulata.</title>
        <authorList>
            <person name="Li W."/>
        </authorList>
    </citation>
    <scope>NUCLEOTIDE SEQUENCE [LARGE SCALE GENOMIC DNA]</scope>
    <source>
        <strain evidence="3">cv. Menghai</strain>
        <tissue evidence="2">Leaf</tissue>
    </source>
</reference>
<feature type="region of interest" description="Disordered" evidence="1">
    <location>
        <begin position="1"/>
        <end position="24"/>
    </location>
</feature>
<comment type="caution">
    <text evidence="2">The sequence shown here is derived from an EMBL/GenBank/DDBJ whole genome shotgun (WGS) entry which is preliminary data.</text>
</comment>